<gene>
    <name evidence="1" type="ORF">IAB37_02540</name>
</gene>
<reference evidence="1" key="1">
    <citation type="submission" date="2020-10" db="EMBL/GenBank/DDBJ databases">
        <authorList>
            <person name="Gilroy R."/>
        </authorList>
    </citation>
    <scope>NUCLEOTIDE SEQUENCE</scope>
    <source>
        <strain evidence="1">CHK189-12415</strain>
    </source>
</reference>
<keyword evidence="1" id="KW-0418">Kinase</keyword>
<name>A0A9D1J477_9FIRM</name>
<sequence>MKRLIFIGGAMGVGKTATARALQNRLQPAAML</sequence>
<dbReference type="InterPro" id="IPR027417">
    <property type="entry name" value="P-loop_NTPase"/>
</dbReference>
<keyword evidence="1" id="KW-0808">Transferase</keyword>
<dbReference type="Gene3D" id="3.40.50.300">
    <property type="entry name" value="P-loop containing nucleotide triphosphate hydrolases"/>
    <property type="match status" value="1"/>
</dbReference>
<feature type="non-terminal residue" evidence="1">
    <location>
        <position position="32"/>
    </location>
</feature>
<dbReference type="GO" id="GO:0016301">
    <property type="term" value="F:kinase activity"/>
    <property type="evidence" value="ECO:0007669"/>
    <property type="project" value="UniProtKB-KW"/>
</dbReference>
<protein>
    <submittedName>
        <fullName evidence="1">Nucleotide kinase</fullName>
    </submittedName>
</protein>
<dbReference type="AlphaFoldDB" id="A0A9D1J477"/>
<evidence type="ECO:0000313" key="2">
    <source>
        <dbReference type="Proteomes" id="UP000824241"/>
    </source>
</evidence>
<comment type="caution">
    <text evidence="1">The sequence shown here is derived from an EMBL/GenBank/DDBJ whole genome shotgun (WGS) entry which is preliminary data.</text>
</comment>
<dbReference type="SUPFAM" id="SSF52540">
    <property type="entry name" value="P-loop containing nucleoside triphosphate hydrolases"/>
    <property type="match status" value="1"/>
</dbReference>
<dbReference type="EMBL" id="DVHA01000086">
    <property type="protein sequence ID" value="HIR60441.1"/>
    <property type="molecule type" value="Genomic_DNA"/>
</dbReference>
<accession>A0A9D1J477</accession>
<proteinExistence type="predicted"/>
<dbReference type="Proteomes" id="UP000824241">
    <property type="component" value="Unassembled WGS sequence"/>
</dbReference>
<organism evidence="1 2">
    <name type="scientific">Candidatus Faecivivens stercoravium</name>
    <dbReference type="NCBI Taxonomy" id="2840803"/>
    <lineage>
        <taxon>Bacteria</taxon>
        <taxon>Bacillati</taxon>
        <taxon>Bacillota</taxon>
        <taxon>Clostridia</taxon>
        <taxon>Eubacteriales</taxon>
        <taxon>Oscillospiraceae</taxon>
        <taxon>Oscillospiraceae incertae sedis</taxon>
        <taxon>Candidatus Faecivivens</taxon>
    </lineage>
</organism>
<reference evidence="1" key="2">
    <citation type="journal article" date="2021" name="PeerJ">
        <title>Extensive microbial diversity within the chicken gut microbiome revealed by metagenomics and culture.</title>
        <authorList>
            <person name="Gilroy R."/>
            <person name="Ravi A."/>
            <person name="Getino M."/>
            <person name="Pursley I."/>
            <person name="Horton D.L."/>
            <person name="Alikhan N.F."/>
            <person name="Baker D."/>
            <person name="Gharbi K."/>
            <person name="Hall N."/>
            <person name="Watson M."/>
            <person name="Adriaenssens E.M."/>
            <person name="Foster-Nyarko E."/>
            <person name="Jarju S."/>
            <person name="Secka A."/>
            <person name="Antonio M."/>
            <person name="Oren A."/>
            <person name="Chaudhuri R.R."/>
            <person name="La Ragione R."/>
            <person name="Hildebrand F."/>
            <person name="Pallen M.J."/>
        </authorList>
    </citation>
    <scope>NUCLEOTIDE SEQUENCE</scope>
    <source>
        <strain evidence="1">CHK189-12415</strain>
    </source>
</reference>
<dbReference type="CDD" id="cd02019">
    <property type="entry name" value="NK"/>
    <property type="match status" value="1"/>
</dbReference>
<evidence type="ECO:0000313" key="1">
    <source>
        <dbReference type="EMBL" id="HIR60441.1"/>
    </source>
</evidence>